<dbReference type="SUPFAM" id="SSF53474">
    <property type="entry name" value="alpha/beta-Hydrolases"/>
    <property type="match status" value="1"/>
</dbReference>
<keyword evidence="9" id="KW-1185">Reference proteome</keyword>
<dbReference type="InterPro" id="IPR029058">
    <property type="entry name" value="AB_hydrolase_fold"/>
</dbReference>
<dbReference type="CDD" id="cd23804">
    <property type="entry name" value="UBCc_UBE2S"/>
    <property type="match status" value="1"/>
</dbReference>
<dbReference type="Gene3D" id="3.10.110.10">
    <property type="entry name" value="Ubiquitin Conjugating Enzyme"/>
    <property type="match status" value="1"/>
</dbReference>
<dbReference type="InterPro" id="IPR016135">
    <property type="entry name" value="UBQ-conjugating_enzyme/RWD"/>
</dbReference>
<dbReference type="FunFam" id="3.10.110.10:FF:000031">
    <property type="entry name" value="Ubiquitin-conjugating enzyme E2 22"/>
    <property type="match status" value="1"/>
</dbReference>
<evidence type="ECO:0000256" key="3">
    <source>
        <dbReference type="ARBA" id="ARBA00022741"/>
    </source>
</evidence>
<dbReference type="GO" id="GO:0061631">
    <property type="term" value="F:ubiquitin conjugating enzyme activity"/>
    <property type="evidence" value="ECO:0007669"/>
    <property type="project" value="UniProtKB-EC"/>
</dbReference>
<gene>
    <name evidence="8" type="ORF">DVH24_004778</name>
</gene>
<keyword evidence="5" id="KW-0067">ATP-binding</keyword>
<dbReference type="EMBL" id="RDQH01000338">
    <property type="protein sequence ID" value="RXH80864.1"/>
    <property type="molecule type" value="Genomic_DNA"/>
</dbReference>
<reference evidence="8 9" key="1">
    <citation type="submission" date="2018-10" db="EMBL/GenBank/DDBJ databases">
        <title>A high-quality apple genome assembly.</title>
        <authorList>
            <person name="Hu J."/>
        </authorList>
    </citation>
    <scope>NUCLEOTIDE SEQUENCE [LARGE SCALE GENOMIC DNA]</scope>
    <source>
        <strain evidence="9">cv. HFTH1</strain>
        <tissue evidence="8">Young leaf</tissue>
    </source>
</reference>
<protein>
    <recommendedName>
        <fullName evidence="1">E2 ubiquitin-conjugating enzyme</fullName>
        <ecNumber evidence="1">2.3.2.23</ecNumber>
    </recommendedName>
</protein>
<dbReference type="SMART" id="SM00212">
    <property type="entry name" value="UBCc"/>
    <property type="match status" value="1"/>
</dbReference>
<keyword evidence="3" id="KW-0547">Nucleotide-binding</keyword>
<evidence type="ECO:0000256" key="1">
    <source>
        <dbReference type="ARBA" id="ARBA00012486"/>
    </source>
</evidence>
<dbReference type="STRING" id="3750.A0A498IFB3"/>
<keyword evidence="4" id="KW-0833">Ubl conjugation pathway</keyword>
<dbReference type="EC" id="2.3.2.23" evidence="1"/>
<evidence type="ECO:0000259" key="7">
    <source>
        <dbReference type="PROSITE" id="PS50127"/>
    </source>
</evidence>
<dbReference type="PANTHER" id="PTHR22778">
    <property type="entry name" value="OVARIAN CANCER GENE-2 PROTEIN-RELATED"/>
    <property type="match status" value="1"/>
</dbReference>
<dbReference type="AlphaFoldDB" id="A0A498IFB3"/>
<feature type="active site" description="Glycyl thioester intermediate" evidence="6">
    <location>
        <position position="192"/>
    </location>
</feature>
<evidence type="ECO:0000256" key="5">
    <source>
        <dbReference type="ARBA" id="ARBA00022840"/>
    </source>
</evidence>
<sequence length="665" mass="73505">MLKSTQLSRYLETKQSALVSQKKVVSVVILRGQIQDWIDSHEDLGMYVSQWFWEFVIAGISAYGLRYSSTLISAVGNFVAQKKAELLILFLATNENLPPNVIKQLAKELKSLDESPPEGIQVGLNDDDFSIIYADIEGPGTYGLGLAAGTPYENGVFHMKLLLSRDFPHSPPKGYFLTKIFHPNIATNGEICVNTLKKDWNPSLGLRHVLIVVRCLLIEPFPESALNEQAGKMLLENYEEYARHARLYTGIHAKPKHKFKTGAISESTTALNVDQTNTLTLNADQKNTAPGAALLVISASPSLLAPSTVTTRGNGQDQAPVVAPMETGVGGSATTVRKEGGLTKAQFVTYLSSIDGRAKEPKCIESSMGSQKKMKILCLHGFRTSGSFLKNQITTKWPSIASQFDMVCIYAPAYVFFFTLKREILQQLVGPVANMKGWFGSEDFPDGIFPAAGKSDIEGIYPPPYYEWFQFDKDFTEYTNLEECITYVCDYITTKGPFDGLLGFSQGATLSGLLLGYQAQGKVLKDHPPFKFCISISGAMFRDPSICDIAYKDPIKAKSVHFIGAKDWLRRPSEDFATAFDNPLIIRHPYGHTVPRLDDAATEQLCGWTKTISECNNTENGDAKEKHNRTDSVITESKIQNKKTSTAVDIKTTERQVEAVEATYA</sequence>
<evidence type="ECO:0000313" key="9">
    <source>
        <dbReference type="Proteomes" id="UP000290289"/>
    </source>
</evidence>
<dbReference type="InterPro" id="IPR000608">
    <property type="entry name" value="UBC"/>
</dbReference>
<dbReference type="Gene3D" id="3.40.50.1820">
    <property type="entry name" value="alpha/beta hydrolase"/>
    <property type="match status" value="1"/>
</dbReference>
<dbReference type="InterPro" id="IPR005645">
    <property type="entry name" value="FSH-like_dom"/>
</dbReference>
<dbReference type="InterPro" id="IPR023313">
    <property type="entry name" value="UBQ-conjugating_AS"/>
</dbReference>
<keyword evidence="2" id="KW-0808">Transferase</keyword>
<evidence type="ECO:0000256" key="4">
    <source>
        <dbReference type="ARBA" id="ARBA00022786"/>
    </source>
</evidence>
<name>A0A498IFB3_MALDO</name>
<accession>A0A498IFB3</accession>
<proteinExistence type="predicted"/>
<dbReference type="Proteomes" id="UP000290289">
    <property type="component" value="Chromosome 12"/>
</dbReference>
<evidence type="ECO:0000313" key="8">
    <source>
        <dbReference type="EMBL" id="RXH80864.1"/>
    </source>
</evidence>
<dbReference type="GO" id="GO:0005524">
    <property type="term" value="F:ATP binding"/>
    <property type="evidence" value="ECO:0007669"/>
    <property type="project" value="UniProtKB-KW"/>
</dbReference>
<dbReference type="PANTHER" id="PTHR22778:SF55">
    <property type="entry name" value="ESTERASE C25G4.2-LIKE"/>
    <property type="match status" value="1"/>
</dbReference>
<feature type="domain" description="UBC core" evidence="7">
    <location>
        <begin position="100"/>
        <end position="254"/>
    </location>
</feature>
<organism evidence="8 9">
    <name type="scientific">Malus domestica</name>
    <name type="common">Apple</name>
    <name type="synonym">Pyrus malus</name>
    <dbReference type="NCBI Taxonomy" id="3750"/>
    <lineage>
        <taxon>Eukaryota</taxon>
        <taxon>Viridiplantae</taxon>
        <taxon>Streptophyta</taxon>
        <taxon>Embryophyta</taxon>
        <taxon>Tracheophyta</taxon>
        <taxon>Spermatophyta</taxon>
        <taxon>Magnoliopsida</taxon>
        <taxon>eudicotyledons</taxon>
        <taxon>Gunneridae</taxon>
        <taxon>Pentapetalae</taxon>
        <taxon>rosids</taxon>
        <taxon>fabids</taxon>
        <taxon>Rosales</taxon>
        <taxon>Rosaceae</taxon>
        <taxon>Amygdaloideae</taxon>
        <taxon>Maleae</taxon>
        <taxon>Malus</taxon>
    </lineage>
</organism>
<comment type="caution">
    <text evidence="8">The sequence shown here is derived from an EMBL/GenBank/DDBJ whole genome shotgun (WGS) entry which is preliminary data.</text>
</comment>
<dbReference type="PROSITE" id="PS50127">
    <property type="entry name" value="UBC_2"/>
    <property type="match status" value="1"/>
</dbReference>
<dbReference type="Pfam" id="PF00179">
    <property type="entry name" value="UQ_con"/>
    <property type="match status" value="1"/>
</dbReference>
<evidence type="ECO:0000256" key="6">
    <source>
        <dbReference type="PROSITE-ProRule" id="PRU10133"/>
    </source>
</evidence>
<dbReference type="PROSITE" id="PS00183">
    <property type="entry name" value="UBC_1"/>
    <property type="match status" value="1"/>
</dbReference>
<dbReference type="SUPFAM" id="SSF54495">
    <property type="entry name" value="UBC-like"/>
    <property type="match status" value="1"/>
</dbReference>
<dbReference type="Pfam" id="PF03959">
    <property type="entry name" value="FSH1"/>
    <property type="match status" value="1"/>
</dbReference>
<evidence type="ECO:0000256" key="2">
    <source>
        <dbReference type="ARBA" id="ARBA00022679"/>
    </source>
</evidence>